<protein>
    <submittedName>
        <fullName evidence="1">Uncharacterized protein</fullName>
    </submittedName>
</protein>
<name>A0A942TG25_9BACI</name>
<proteinExistence type="predicted"/>
<gene>
    <name evidence="1" type="ORF">KHA97_14265</name>
</gene>
<dbReference type="RefSeq" id="WP_213125377.1">
    <property type="nucleotide sequence ID" value="NZ_JAGYPG010000002.1"/>
</dbReference>
<keyword evidence="2" id="KW-1185">Reference proteome</keyword>
<dbReference type="AlphaFoldDB" id="A0A942TG25"/>
<reference evidence="1 2" key="1">
    <citation type="submission" date="2021-05" db="EMBL/GenBank/DDBJ databases">
        <title>Novel Bacillus species.</title>
        <authorList>
            <person name="Liu G."/>
        </authorList>
    </citation>
    <scope>NUCLEOTIDE SEQUENCE [LARGE SCALE GENOMIC DNA]</scope>
    <source>
        <strain evidence="2">FJAT-49780</strain>
    </source>
</reference>
<organism evidence="1 2">
    <name type="scientific">Lederbergia citri</name>
    <dbReference type="NCBI Taxonomy" id="2833580"/>
    <lineage>
        <taxon>Bacteria</taxon>
        <taxon>Bacillati</taxon>
        <taxon>Bacillota</taxon>
        <taxon>Bacilli</taxon>
        <taxon>Bacillales</taxon>
        <taxon>Bacillaceae</taxon>
        <taxon>Lederbergia</taxon>
    </lineage>
</organism>
<dbReference type="EMBL" id="JAGYPG010000002">
    <property type="protein sequence ID" value="MBS4196228.1"/>
    <property type="molecule type" value="Genomic_DNA"/>
</dbReference>
<comment type="caution">
    <text evidence="1">The sequence shown here is derived from an EMBL/GenBank/DDBJ whole genome shotgun (WGS) entry which is preliminary data.</text>
</comment>
<accession>A0A942TG25</accession>
<evidence type="ECO:0000313" key="2">
    <source>
        <dbReference type="Proteomes" id="UP000681414"/>
    </source>
</evidence>
<sequence>MKKFEKALIVQDDQIKRISKTLSDVQAVGSELKEGNAALKTKLDEADEQMNQLFASLGINLKDLDTEGFNVSGSIQLSSDEMAKIKLPTFEPLPIVNGANWDEYEKNIDSYMDKYELDLNIDPIKQLLSAQQIREIENKFYQEFGDTRWTKWDYTIVGLAALVGFLVDLLVVKMPAGAADKYVPQSQKSAAGKWVNKMMDSYLNPENNAAIRKLESWAKTPYDAVNVKAFDRIISEEGPIKMNANLHRLKTPGHDPVLQLIFGVLDCMNGTISVFDQSGKLAVLDNPNFGGTNLFLSITKTLAHFITDIGTPKGVVPPFFSLTQAITLDTPFEINDMGTIRNMKLNELAERMYSVGGYNFNHFLVMSLTPLSVEMIIRGYHWMTKPTTNVDFKRDYKLNSMLTLAHSLTMSTNIIKMWLNGWNPLSFNYAELLMLIKSFYSFVRAKSERDKKIENILLQNWEEMYRAHF</sequence>
<evidence type="ECO:0000313" key="1">
    <source>
        <dbReference type="EMBL" id="MBS4196228.1"/>
    </source>
</evidence>
<dbReference type="Proteomes" id="UP000681414">
    <property type="component" value="Unassembled WGS sequence"/>
</dbReference>